<dbReference type="PROSITE" id="PS51459">
    <property type="entry name" value="FIDO"/>
    <property type="match status" value="1"/>
</dbReference>
<organism evidence="5 6">
    <name type="scientific">Methylorubrum extorquens</name>
    <name type="common">Methylobacterium dichloromethanicum</name>
    <name type="synonym">Methylobacterium extorquens</name>
    <dbReference type="NCBI Taxonomy" id="408"/>
    <lineage>
        <taxon>Bacteria</taxon>
        <taxon>Pseudomonadati</taxon>
        <taxon>Pseudomonadota</taxon>
        <taxon>Alphaproteobacteria</taxon>
        <taxon>Hyphomicrobiales</taxon>
        <taxon>Methylobacteriaceae</taxon>
        <taxon>Methylorubrum</taxon>
    </lineage>
</organism>
<dbReference type="Pfam" id="PF02661">
    <property type="entry name" value="Fic"/>
    <property type="match status" value="1"/>
</dbReference>
<keyword evidence="2" id="KW-0547">Nucleotide-binding</keyword>
<feature type="domain" description="Fido" evidence="4">
    <location>
        <begin position="133"/>
        <end position="284"/>
    </location>
</feature>
<dbReference type="Gene3D" id="1.10.3290.10">
    <property type="entry name" value="Fido-like domain"/>
    <property type="match status" value="1"/>
</dbReference>
<evidence type="ECO:0000256" key="1">
    <source>
        <dbReference type="PIRSR" id="PIRSR640198-1"/>
    </source>
</evidence>
<evidence type="ECO:0000313" key="5">
    <source>
        <dbReference type="EMBL" id="OHV15181.1"/>
    </source>
</evidence>
<dbReference type="InterPro" id="IPR036597">
    <property type="entry name" value="Fido-like_dom_sf"/>
</dbReference>
<dbReference type="InterPro" id="IPR025758">
    <property type="entry name" value="Fic/DOC_N"/>
</dbReference>
<evidence type="ECO:0000259" key="4">
    <source>
        <dbReference type="PROSITE" id="PS51459"/>
    </source>
</evidence>
<proteinExistence type="predicted"/>
<dbReference type="Proteomes" id="UP000180215">
    <property type="component" value="Unassembled WGS sequence"/>
</dbReference>
<protein>
    <submittedName>
        <fullName evidence="5">Cell filamentation protein Fic</fullName>
    </submittedName>
</protein>
<dbReference type="GO" id="GO:0005524">
    <property type="term" value="F:ATP binding"/>
    <property type="evidence" value="ECO:0007669"/>
    <property type="project" value="UniProtKB-KW"/>
</dbReference>
<gene>
    <name evidence="5" type="ORF">BK022_20930</name>
</gene>
<name>A0A1S1P1N4_METEX</name>
<feature type="binding site" evidence="2">
    <location>
        <begin position="227"/>
        <end position="234"/>
    </location>
    <ligand>
        <name>ATP</name>
        <dbReference type="ChEBI" id="CHEBI:30616"/>
    </ligand>
</feature>
<dbReference type="InterPro" id="IPR003812">
    <property type="entry name" value="Fido"/>
</dbReference>
<evidence type="ECO:0000256" key="3">
    <source>
        <dbReference type="SAM" id="MobiDB-lite"/>
    </source>
</evidence>
<evidence type="ECO:0000256" key="2">
    <source>
        <dbReference type="PIRSR" id="PIRSR640198-2"/>
    </source>
</evidence>
<dbReference type="PANTHER" id="PTHR13504">
    <property type="entry name" value="FIDO DOMAIN-CONTAINING PROTEIN DDB_G0283145"/>
    <property type="match status" value="1"/>
</dbReference>
<reference evidence="5 6" key="1">
    <citation type="submission" date="2016-10" db="EMBL/GenBank/DDBJ databases">
        <title>Draft genome sequence of Methylobacterium extorquens CP3, a seed endophyte of Crotalaria pumila with plant growth-promoting and metal tolerance properties.</title>
        <authorList>
            <person name="Sanchez-Lopez A.S."/>
            <person name="Van Hamme J.D."/>
            <person name="Thijs S."/>
            <person name="Mcammond B.M."/>
            <person name="Stevens V."/>
            <person name="Gonzalez-Chavez M.D.C."/>
            <person name="Vangronsveld J."/>
        </authorList>
    </citation>
    <scope>NUCLEOTIDE SEQUENCE [LARGE SCALE GENOMIC DNA]</scope>
    <source>
        <strain evidence="5 6">CP3</strain>
    </source>
</reference>
<dbReference type="AlphaFoldDB" id="A0A1S1P1N4"/>
<evidence type="ECO:0000313" key="6">
    <source>
        <dbReference type="Proteomes" id="UP000180215"/>
    </source>
</evidence>
<feature type="region of interest" description="Disordered" evidence="3">
    <location>
        <begin position="389"/>
        <end position="412"/>
    </location>
</feature>
<sequence>MNRDHLTHAVRQRLVRLPAPHDSHYGVVPLPPPEGHVALEGVLDRLVAASSALGKVQAIAREIADPYLISRILKRQEAVSSSSIEGTNSTLDELLAVEDADEDGRSPVRQVRDYALLLDRLLPAATERGYEIFDLDLVRRLHAEVMKSDTDYRDIPGELRGSVVWIGGMGNIAYSTWNPPPPDQVCACLLETVDYLRNEGMQSMTQNLVVRMAVAHAHFEAVHPFRDGNGRVGRLLLPLMMAAEGQVPLYLSPYIDAHKEAYYAALKRAQQRLEWEAVVGFVSDAVVATVDELLVTRAALATLRNDWTGRRKFRKGAASTRALDLIAHHPVLTVKRLAGLLDVTVAQANQAVEQLVETGILSERTGYTRNRIFAATEVLTIVNRPFGHPPALPANDEETEPADEVGSFGFPG</sequence>
<comment type="caution">
    <text evidence="5">The sequence shown here is derived from an EMBL/GenBank/DDBJ whole genome shotgun (WGS) entry which is preliminary data.</text>
</comment>
<dbReference type="EMBL" id="MNAO01000325">
    <property type="protein sequence ID" value="OHV15181.1"/>
    <property type="molecule type" value="Genomic_DNA"/>
</dbReference>
<keyword evidence="2" id="KW-0067">ATP-binding</keyword>
<dbReference type="PANTHER" id="PTHR13504:SF38">
    <property type="entry name" value="FIDO DOMAIN-CONTAINING PROTEIN"/>
    <property type="match status" value="1"/>
</dbReference>
<feature type="binding site" evidence="2">
    <location>
        <begin position="262"/>
        <end position="263"/>
    </location>
    <ligand>
        <name>ATP</name>
        <dbReference type="ChEBI" id="CHEBI:30616"/>
    </ligand>
</feature>
<dbReference type="Pfam" id="PF13784">
    <property type="entry name" value="Fic_N"/>
    <property type="match status" value="1"/>
</dbReference>
<accession>A0A1S1P1N4</accession>
<feature type="active site" evidence="1">
    <location>
        <position position="223"/>
    </location>
</feature>
<dbReference type="SUPFAM" id="SSF140931">
    <property type="entry name" value="Fic-like"/>
    <property type="match status" value="1"/>
</dbReference>
<dbReference type="InterPro" id="IPR040198">
    <property type="entry name" value="Fido_containing"/>
</dbReference>